<dbReference type="eggNOG" id="ENOG502Z96Z">
    <property type="taxonomic scope" value="Bacteria"/>
</dbReference>
<dbReference type="HOGENOM" id="CLU_052951_0_0_10"/>
<protein>
    <recommendedName>
        <fullName evidence="5">Secreted protein</fullName>
    </recommendedName>
</protein>
<dbReference type="STRING" id="865937.Gilli_0135"/>
<feature type="signal peptide" evidence="2">
    <location>
        <begin position="1"/>
        <end position="21"/>
    </location>
</feature>
<evidence type="ECO:0000256" key="1">
    <source>
        <dbReference type="SAM" id="MobiDB-lite"/>
    </source>
</evidence>
<feature type="chain" id="PRO_5003559477" description="Secreted protein" evidence="2">
    <location>
        <begin position="22"/>
        <end position="416"/>
    </location>
</feature>
<organism evidence="3 4">
    <name type="scientific">Gillisia limnaea (strain DSM 15749 / LMG 21470 / R-8282)</name>
    <dbReference type="NCBI Taxonomy" id="865937"/>
    <lineage>
        <taxon>Bacteria</taxon>
        <taxon>Pseudomonadati</taxon>
        <taxon>Bacteroidota</taxon>
        <taxon>Flavobacteriia</taxon>
        <taxon>Flavobacteriales</taxon>
        <taxon>Flavobacteriaceae</taxon>
        <taxon>Gillisia</taxon>
    </lineage>
</organism>
<feature type="compositionally biased region" description="Low complexity" evidence="1">
    <location>
        <begin position="363"/>
        <end position="378"/>
    </location>
</feature>
<dbReference type="Proteomes" id="UP000003844">
    <property type="component" value="Unassembled WGS sequence"/>
</dbReference>
<gene>
    <name evidence="3" type="ORF">Gilli_0135</name>
</gene>
<dbReference type="EMBL" id="JH594605">
    <property type="protein sequence ID" value="EHQ04293.1"/>
    <property type="molecule type" value="Genomic_DNA"/>
</dbReference>
<dbReference type="RefSeq" id="WP_006987185.1">
    <property type="nucleotide sequence ID" value="NZ_JH594605.1"/>
</dbReference>
<proteinExistence type="predicted"/>
<reference evidence="4" key="1">
    <citation type="journal article" date="2012" name="Stand. Genomic Sci.">
        <title>Genome sequence of the Antarctic rhodopsins-containing flavobacterium Gillisia limnaea type strain (R-8282(T)).</title>
        <authorList>
            <person name="Riedel T."/>
            <person name="Held B."/>
            <person name="Nolan M."/>
            <person name="Lucas S."/>
            <person name="Lapidus A."/>
            <person name="Tice H."/>
            <person name="Del Rio T.G."/>
            <person name="Cheng J.F."/>
            <person name="Han C."/>
            <person name="Tapia R."/>
            <person name="Goodwin L.A."/>
            <person name="Pitluck S."/>
            <person name="Liolios K."/>
            <person name="Mavromatis K."/>
            <person name="Pagani I."/>
            <person name="Ivanova N."/>
            <person name="Mikhailova N."/>
            <person name="Pati A."/>
            <person name="Chen A."/>
            <person name="Palaniappan K."/>
            <person name="Land M."/>
            <person name="Rohde M."/>
            <person name="Tindall B.J."/>
            <person name="Detter J.C."/>
            <person name="Goker M."/>
            <person name="Bristow J."/>
            <person name="Eisen J.A."/>
            <person name="Markowitz V."/>
            <person name="Hugenholtz P."/>
            <person name="Kyrpides N.C."/>
            <person name="Klenk H.P."/>
            <person name="Woyke T."/>
        </authorList>
    </citation>
    <scope>NUCLEOTIDE SEQUENCE [LARGE SCALE GENOMIC DNA]</scope>
    <source>
        <strain evidence="4">DSM 15749 / LMG 21470 / R-8282</strain>
    </source>
</reference>
<feature type="compositionally biased region" description="Polar residues" evidence="1">
    <location>
        <begin position="305"/>
        <end position="326"/>
    </location>
</feature>
<evidence type="ECO:0000313" key="3">
    <source>
        <dbReference type="EMBL" id="EHQ04293.1"/>
    </source>
</evidence>
<sequence length="416" mass="47687">MKTFTLIFAFLFVGVTASANSETSSYSSPFNYGESFIFVEGGVEFSVYPNGEFDFYYNPQFARSPIGNIPHPNSNISYNAGYNYDPYVQFDDFGAVIQIENVPVYYDYYGRIVQAGNIFINYNSRGQLVRLGNMHIRYNRFNQPINYIGYINAYNPRYIHRPWHRYYVRPHQSYRVVYYEPYRAYYEPARLSYIQYNTYYETNNVVVSKNNFYRPGQNVDSYNNGRRTDTQRQVKPQVRSSENVTRTNSSEIARSTPSARGRNSSVSESEFTSERGRIQSRNSNVESNRETANIEKHEAAVRANRISNSNTSARGTSSAQRSNNVIENKAAVTPRRDSSVRTTRSTVERRANQPAVQSRQNNVRTSTPRRSSSVQRTQNVPSTSNVQSRRSSARSNEAKVTTGSSAEVRSNSRGRD</sequence>
<feature type="compositionally biased region" description="Polar residues" evidence="1">
    <location>
        <begin position="379"/>
        <end position="416"/>
    </location>
</feature>
<feature type="compositionally biased region" description="Basic and acidic residues" evidence="1">
    <location>
        <begin position="287"/>
        <end position="300"/>
    </location>
</feature>
<evidence type="ECO:0008006" key="5">
    <source>
        <dbReference type="Google" id="ProtNLM"/>
    </source>
</evidence>
<keyword evidence="4" id="KW-1185">Reference proteome</keyword>
<feature type="region of interest" description="Disordered" evidence="1">
    <location>
        <begin position="212"/>
        <end position="416"/>
    </location>
</feature>
<accession>H2BQX4</accession>
<evidence type="ECO:0000256" key="2">
    <source>
        <dbReference type="SAM" id="SignalP"/>
    </source>
</evidence>
<feature type="compositionally biased region" description="Polar residues" evidence="1">
    <location>
        <begin position="233"/>
        <end position="270"/>
    </location>
</feature>
<dbReference type="OrthoDB" id="750023at2"/>
<name>H2BQX4_GILLR</name>
<keyword evidence="2" id="KW-0732">Signal</keyword>
<evidence type="ECO:0000313" key="4">
    <source>
        <dbReference type="Proteomes" id="UP000003844"/>
    </source>
</evidence>
<dbReference type="AlphaFoldDB" id="H2BQX4"/>